<feature type="transmembrane region" description="Helical" evidence="9">
    <location>
        <begin position="62"/>
        <end position="80"/>
    </location>
</feature>
<dbReference type="PANTHER" id="PTHR35011:SF2">
    <property type="entry name" value="2,3-DIKETO-L-GULONATE TRAP TRANSPORTER SMALL PERMEASE PROTEIN YIAM"/>
    <property type="match status" value="1"/>
</dbReference>
<evidence type="ECO:0000256" key="4">
    <source>
        <dbReference type="ARBA" id="ARBA00022519"/>
    </source>
</evidence>
<proteinExistence type="inferred from homology"/>
<feature type="transmembrane region" description="Helical" evidence="9">
    <location>
        <begin position="29"/>
        <end position="50"/>
    </location>
</feature>
<dbReference type="GO" id="GO:0015740">
    <property type="term" value="P:C4-dicarboxylate transport"/>
    <property type="evidence" value="ECO:0007669"/>
    <property type="project" value="TreeGrafter"/>
</dbReference>
<dbReference type="Proteomes" id="UP000294662">
    <property type="component" value="Unassembled WGS sequence"/>
</dbReference>
<feature type="transmembrane region" description="Helical" evidence="9">
    <location>
        <begin position="100"/>
        <end position="122"/>
    </location>
</feature>
<dbReference type="InterPro" id="IPR007387">
    <property type="entry name" value="TRAP_DctQ"/>
</dbReference>
<comment type="similarity">
    <text evidence="8 9">Belongs to the TRAP transporter small permease family.</text>
</comment>
<sequence>MPPEIPDTGPVSNGPDTGHVIVPVRIEEALGAAAMALICLISFGNVIARYATNVSFAFTEEYSVFLLVFMTFVGASAAFAGNEHIRITFLLDRLPLGLRWLCDVVSMLATTLMFSLVLYYGARVTYSEWYWEETTPGLGNPSWIYTIWMPILCVAILLRVLGRGWAMLRPGRQNGPRNGGAQS</sequence>
<comment type="caution">
    <text evidence="11">The sequence shown here is derived from an EMBL/GenBank/DDBJ whole genome shotgun (WGS) entry which is preliminary data.</text>
</comment>
<keyword evidence="5 9" id="KW-0812">Transmembrane</keyword>
<feature type="transmembrane region" description="Helical" evidence="9">
    <location>
        <begin position="142"/>
        <end position="162"/>
    </location>
</feature>
<dbReference type="GO" id="GO:0005886">
    <property type="term" value="C:plasma membrane"/>
    <property type="evidence" value="ECO:0007669"/>
    <property type="project" value="UniProtKB-SubCell"/>
</dbReference>
<comment type="subunit">
    <text evidence="9">The complex comprises the extracytoplasmic solute receptor protein and the two transmembrane proteins.</text>
</comment>
<comment type="function">
    <text evidence="9">Part of the tripartite ATP-independent periplasmic (TRAP) transport system.</text>
</comment>
<evidence type="ECO:0000256" key="1">
    <source>
        <dbReference type="ARBA" id="ARBA00004429"/>
    </source>
</evidence>
<keyword evidence="6 9" id="KW-1133">Transmembrane helix</keyword>
<dbReference type="AlphaFoldDB" id="A0A4R5EHQ3"/>
<evidence type="ECO:0000256" key="7">
    <source>
        <dbReference type="ARBA" id="ARBA00023136"/>
    </source>
</evidence>
<dbReference type="PANTHER" id="PTHR35011">
    <property type="entry name" value="2,3-DIKETO-L-GULONATE TRAP TRANSPORTER SMALL PERMEASE PROTEIN YIAM"/>
    <property type="match status" value="1"/>
</dbReference>
<dbReference type="EMBL" id="SMFP01000023">
    <property type="protein sequence ID" value="TDE34035.1"/>
    <property type="molecule type" value="Genomic_DNA"/>
</dbReference>
<evidence type="ECO:0000313" key="12">
    <source>
        <dbReference type="Proteomes" id="UP000294662"/>
    </source>
</evidence>
<evidence type="ECO:0000256" key="6">
    <source>
        <dbReference type="ARBA" id="ARBA00022989"/>
    </source>
</evidence>
<gene>
    <name evidence="11" type="ORF">E1B25_20475</name>
</gene>
<evidence type="ECO:0000256" key="3">
    <source>
        <dbReference type="ARBA" id="ARBA00022475"/>
    </source>
</evidence>
<evidence type="ECO:0000256" key="5">
    <source>
        <dbReference type="ARBA" id="ARBA00022692"/>
    </source>
</evidence>
<dbReference type="GO" id="GO:0022857">
    <property type="term" value="F:transmembrane transporter activity"/>
    <property type="evidence" value="ECO:0007669"/>
    <property type="project" value="UniProtKB-UniRule"/>
</dbReference>
<name>A0A4R5EHQ3_9RHOB</name>
<accession>A0A4R5EHQ3</accession>
<evidence type="ECO:0000313" key="11">
    <source>
        <dbReference type="EMBL" id="TDE34035.1"/>
    </source>
</evidence>
<evidence type="ECO:0000256" key="2">
    <source>
        <dbReference type="ARBA" id="ARBA00022448"/>
    </source>
</evidence>
<keyword evidence="2 9" id="KW-0813">Transport</keyword>
<reference evidence="11 12" key="1">
    <citation type="submission" date="2019-03" db="EMBL/GenBank/DDBJ databases">
        <authorList>
            <person name="Zhang S."/>
        </authorList>
    </citation>
    <scope>NUCLEOTIDE SEQUENCE [LARGE SCALE GENOMIC DNA]</scope>
    <source>
        <strain evidence="11 12">S4J41</strain>
    </source>
</reference>
<dbReference type="InterPro" id="IPR055348">
    <property type="entry name" value="DctQ"/>
</dbReference>
<comment type="subcellular location">
    <subcellularLocation>
        <location evidence="1 9">Cell inner membrane</location>
        <topology evidence="1 9">Multi-pass membrane protein</topology>
    </subcellularLocation>
</comment>
<dbReference type="Pfam" id="PF04290">
    <property type="entry name" value="DctQ"/>
    <property type="match status" value="1"/>
</dbReference>
<protein>
    <recommendedName>
        <fullName evidence="9">TRAP transporter small permease protein</fullName>
    </recommendedName>
</protein>
<evidence type="ECO:0000256" key="9">
    <source>
        <dbReference type="RuleBase" id="RU369079"/>
    </source>
</evidence>
<keyword evidence="4 9" id="KW-0997">Cell inner membrane</keyword>
<keyword evidence="3" id="KW-1003">Cell membrane</keyword>
<evidence type="ECO:0000256" key="8">
    <source>
        <dbReference type="ARBA" id="ARBA00038436"/>
    </source>
</evidence>
<feature type="domain" description="Tripartite ATP-independent periplasmic transporters DctQ component" evidence="10">
    <location>
        <begin position="38"/>
        <end position="165"/>
    </location>
</feature>
<keyword evidence="12" id="KW-1185">Reference proteome</keyword>
<evidence type="ECO:0000259" key="10">
    <source>
        <dbReference type="Pfam" id="PF04290"/>
    </source>
</evidence>
<keyword evidence="7 9" id="KW-0472">Membrane</keyword>
<organism evidence="11 12">
    <name type="scientific">Antarcticimicrobium sediminis</name>
    <dbReference type="NCBI Taxonomy" id="2546227"/>
    <lineage>
        <taxon>Bacteria</taxon>
        <taxon>Pseudomonadati</taxon>
        <taxon>Pseudomonadota</taxon>
        <taxon>Alphaproteobacteria</taxon>
        <taxon>Rhodobacterales</taxon>
        <taxon>Paracoccaceae</taxon>
        <taxon>Antarcticimicrobium</taxon>
    </lineage>
</organism>
<dbReference type="OrthoDB" id="4964541at2"/>